<dbReference type="SUPFAM" id="SSF52540">
    <property type="entry name" value="P-loop containing nucleoside triphosphate hydrolases"/>
    <property type="match status" value="1"/>
</dbReference>
<dbReference type="Ensembl" id="ENSSPAT00000011643.1">
    <property type="protein sequence ID" value="ENSSPAP00000011439.1"/>
    <property type="gene ID" value="ENSSPAG00000008701.1"/>
</dbReference>
<sequence length="55" mass="6558">NFDKKDLKYFTLPSRCFEELPSQAQNYIRFIEDFLQVPVKWVGVGKSRESTIKLF</sequence>
<proteinExistence type="predicted"/>
<dbReference type="Pfam" id="PF00709">
    <property type="entry name" value="Adenylsucc_synt"/>
    <property type="match status" value="1"/>
</dbReference>
<dbReference type="GO" id="GO:0044208">
    <property type="term" value="P:'de novo' AMP biosynthetic process"/>
    <property type="evidence" value="ECO:0007669"/>
    <property type="project" value="TreeGrafter"/>
</dbReference>
<dbReference type="STRING" id="144197.ENSSPAP00000011439"/>
<dbReference type="Gene3D" id="3.90.170.10">
    <property type="entry name" value="Adenylosuccinate Synthetase, subunit A, domain 3"/>
    <property type="match status" value="1"/>
</dbReference>
<dbReference type="PANTHER" id="PTHR11846">
    <property type="entry name" value="ADENYLOSUCCINATE SYNTHETASE"/>
    <property type="match status" value="1"/>
</dbReference>
<dbReference type="AlphaFoldDB" id="A0A3B4ZZK2"/>
<organism evidence="1">
    <name type="scientific">Stegastes partitus</name>
    <name type="common">bicolor damselfish</name>
    <dbReference type="NCBI Taxonomy" id="144197"/>
    <lineage>
        <taxon>Eukaryota</taxon>
        <taxon>Metazoa</taxon>
        <taxon>Chordata</taxon>
        <taxon>Craniata</taxon>
        <taxon>Vertebrata</taxon>
        <taxon>Euteleostomi</taxon>
        <taxon>Actinopterygii</taxon>
        <taxon>Neopterygii</taxon>
        <taxon>Teleostei</taxon>
        <taxon>Neoteleostei</taxon>
        <taxon>Acanthomorphata</taxon>
        <taxon>Ovalentaria</taxon>
        <taxon>Pomacentridae</taxon>
        <taxon>Stegastes</taxon>
    </lineage>
</organism>
<dbReference type="GO" id="GO:0005737">
    <property type="term" value="C:cytoplasm"/>
    <property type="evidence" value="ECO:0007669"/>
    <property type="project" value="TreeGrafter"/>
</dbReference>
<dbReference type="InterPro" id="IPR042111">
    <property type="entry name" value="Adenylosuccinate_synth_dom3"/>
</dbReference>
<dbReference type="GO" id="GO:0004019">
    <property type="term" value="F:adenylosuccinate synthase activity"/>
    <property type="evidence" value="ECO:0007669"/>
    <property type="project" value="InterPro"/>
</dbReference>
<name>A0A3B4ZZK2_9TELE</name>
<accession>A0A3B4ZZK2</accession>
<dbReference type="GeneTree" id="ENSGT01050000246936"/>
<protein>
    <recommendedName>
        <fullName evidence="2">Adenylosuccinate synthase</fullName>
    </recommendedName>
</protein>
<dbReference type="GO" id="GO:0046040">
    <property type="term" value="P:IMP metabolic process"/>
    <property type="evidence" value="ECO:0007669"/>
    <property type="project" value="TreeGrafter"/>
</dbReference>
<dbReference type="InterPro" id="IPR001114">
    <property type="entry name" value="Adenylosuccinate_synthetase"/>
</dbReference>
<evidence type="ECO:0008006" key="2">
    <source>
        <dbReference type="Google" id="ProtNLM"/>
    </source>
</evidence>
<dbReference type="GO" id="GO:0000166">
    <property type="term" value="F:nucleotide binding"/>
    <property type="evidence" value="ECO:0007669"/>
    <property type="project" value="InterPro"/>
</dbReference>
<evidence type="ECO:0000313" key="1">
    <source>
        <dbReference type="Ensembl" id="ENSSPAP00000011439.1"/>
    </source>
</evidence>
<reference evidence="1" key="1">
    <citation type="submission" date="2023-09" db="UniProtKB">
        <authorList>
            <consortium name="Ensembl"/>
        </authorList>
    </citation>
    <scope>IDENTIFICATION</scope>
</reference>
<dbReference type="InterPro" id="IPR027417">
    <property type="entry name" value="P-loop_NTPase"/>
</dbReference>
<dbReference type="PANTHER" id="PTHR11846:SF11">
    <property type="entry name" value="ADENYLOSUCCINATE SYNTHETASE"/>
    <property type="match status" value="1"/>
</dbReference>